<organism evidence="3 4">
    <name type="scientific">Clostridium frigoris</name>
    <dbReference type="NCBI Taxonomy" id="205327"/>
    <lineage>
        <taxon>Bacteria</taxon>
        <taxon>Bacillati</taxon>
        <taxon>Bacillota</taxon>
        <taxon>Clostridia</taxon>
        <taxon>Eubacteriales</taxon>
        <taxon>Clostridiaceae</taxon>
        <taxon>Clostridium</taxon>
    </lineage>
</organism>
<evidence type="ECO:0000313" key="3">
    <source>
        <dbReference type="EMBL" id="MBU3161148.1"/>
    </source>
</evidence>
<keyword evidence="2" id="KW-0472">Membrane</keyword>
<keyword evidence="1" id="KW-0175">Coiled coil</keyword>
<reference evidence="3 4" key="1">
    <citation type="submission" date="2021-06" db="EMBL/GenBank/DDBJ databases">
        <title>Clostridia strains as spoilage organisms.</title>
        <authorList>
            <person name="Wambui J."/>
            <person name="Stephan R."/>
            <person name="Stevens M.J.A."/>
        </authorList>
    </citation>
    <scope>NUCLEOTIDE SEQUENCE [LARGE SCALE GENOMIC DNA]</scope>
    <source>
        <strain evidence="3 4">DSM 14204</strain>
    </source>
</reference>
<keyword evidence="4" id="KW-1185">Reference proteome</keyword>
<evidence type="ECO:0000256" key="2">
    <source>
        <dbReference type="SAM" id="Phobius"/>
    </source>
</evidence>
<name>A0ABS6BW54_9CLOT</name>
<accession>A0ABS6BW54</accession>
<comment type="caution">
    <text evidence="3">The sequence shown here is derived from an EMBL/GenBank/DDBJ whole genome shotgun (WGS) entry which is preliminary data.</text>
</comment>
<keyword evidence="2" id="KW-1133">Transmembrane helix</keyword>
<proteinExistence type="predicted"/>
<gene>
    <name evidence="3" type="ORF">KPL37_15615</name>
</gene>
<dbReference type="RefSeq" id="WP_216150864.1">
    <property type="nucleotide sequence ID" value="NZ_JAHLDV010000049.1"/>
</dbReference>
<keyword evidence="2" id="KW-0812">Transmembrane</keyword>
<dbReference type="EMBL" id="JAHLDV010000049">
    <property type="protein sequence ID" value="MBU3161148.1"/>
    <property type="molecule type" value="Genomic_DNA"/>
</dbReference>
<evidence type="ECO:0000313" key="4">
    <source>
        <dbReference type="Proteomes" id="UP000776252"/>
    </source>
</evidence>
<feature type="transmembrane region" description="Helical" evidence="2">
    <location>
        <begin position="21"/>
        <end position="44"/>
    </location>
</feature>
<evidence type="ECO:0000256" key="1">
    <source>
        <dbReference type="SAM" id="Coils"/>
    </source>
</evidence>
<dbReference type="Proteomes" id="UP000776252">
    <property type="component" value="Unassembled WGS sequence"/>
</dbReference>
<sequence>MKIYKTNLFNKLKEMHFWRKLIISTIVIFVLIVGGIATYCFVLVKQADDLILNKNYEKAIIIYKQVANMPEVKTKISNAEKLQDSENAFKIGMKYFADKDYKDSSISFRGVIKEDSENYRISLLKISEGDKLYIVAGLINKAQQTASKQDYATSIIYMSTASSIDPTNKQINKLLVKYQTSAKAKLKAEQDALAKVKAEAEAKAQAEAKAKAKAKAIVVQTAKPVTKGKVTVKYPAYDSSIPMYKQPWIEDPWVTDQIEWAKKNNLK</sequence>
<protein>
    <submittedName>
        <fullName evidence="3">Uncharacterized protein</fullName>
    </submittedName>
</protein>
<feature type="coiled-coil region" evidence="1">
    <location>
        <begin position="183"/>
        <end position="215"/>
    </location>
</feature>